<dbReference type="InterPro" id="IPR014315">
    <property type="entry name" value="ABC_heterocyst_DevB"/>
</dbReference>
<accession>A0ABT0TX04</accession>
<evidence type="ECO:0000256" key="3">
    <source>
        <dbReference type="SAM" id="Coils"/>
    </source>
</evidence>
<dbReference type="NCBIfam" id="TIGR02971">
    <property type="entry name" value="heterocyst_DevB"/>
    <property type="match status" value="1"/>
</dbReference>
<comment type="subcellular location">
    <subcellularLocation>
        <location evidence="1">Cell envelope</location>
    </subcellularLocation>
</comment>
<evidence type="ECO:0000313" key="5">
    <source>
        <dbReference type="Proteomes" id="UP001202961"/>
    </source>
</evidence>
<dbReference type="PRINTS" id="PR01490">
    <property type="entry name" value="RTXTOXIND"/>
</dbReference>
<dbReference type="PROSITE" id="PS51257">
    <property type="entry name" value="PROKAR_LIPOPROTEIN"/>
    <property type="match status" value="1"/>
</dbReference>
<dbReference type="PANTHER" id="PTHR32347:SF27">
    <property type="entry name" value="RND EFFLUX PUMP MEMBRANE FUSION PROTEIN BARREL-SANDWICH DOMAIN-CONTAINING PROTEIN"/>
    <property type="match status" value="1"/>
</dbReference>
<dbReference type="RefSeq" id="WP_250926813.1">
    <property type="nucleotide sequence ID" value="NZ_JAMQBK010000002.1"/>
</dbReference>
<protein>
    <submittedName>
        <fullName evidence="4">Efflux RND transporter periplasmic adaptor subunit</fullName>
    </submittedName>
</protein>
<dbReference type="InterPro" id="IPR050465">
    <property type="entry name" value="UPF0194_transport"/>
</dbReference>
<comment type="caution">
    <text evidence="4">The sequence shown here is derived from an EMBL/GenBank/DDBJ whole genome shotgun (WGS) entry which is preliminary data.</text>
</comment>
<proteinExistence type="predicted"/>
<evidence type="ECO:0000256" key="2">
    <source>
        <dbReference type="ARBA" id="ARBA00023054"/>
    </source>
</evidence>
<sequence>MRFPNVHSRLLIGPLLAAACGMTQVGCDGRLSKFGSDPKREATEIANARQKAESQAQVVAQGQLQPLGGVLSVMAPPGDRVARVAVSEGETVAKGDLLVELESLRAKTIELDVAEMKLAEGKARLEAEEAAANARLRVAQMKLEQAQTQLEQSREKLRIAEGPGGSLDLLRRAAELGERKLDRLRTASDNPNMQRLVSENKLEEESLKISETRAQYEAARVDARNAIETAELAVEAAKQDIVAAEKSIAAARASASLGSLEKQIQLLRLNIETAKLISPTAGRILKLDTMTGQATTTMPLLHMADTSQMVCIAEVNVADLRRIEVGQTAEITSPGLSDKLTGTVRRINQMIASPTMPSPFPMEPVDRHTAEVTIQIAPKDNAAAAERIHMQVEITIFAQPITPAVSASPPATTTDDATST</sequence>
<keyword evidence="5" id="KW-1185">Reference proteome</keyword>
<dbReference type="Proteomes" id="UP001202961">
    <property type="component" value="Unassembled WGS sequence"/>
</dbReference>
<evidence type="ECO:0000313" key="4">
    <source>
        <dbReference type="EMBL" id="MCM2369142.1"/>
    </source>
</evidence>
<evidence type="ECO:0000256" key="1">
    <source>
        <dbReference type="ARBA" id="ARBA00004196"/>
    </source>
</evidence>
<feature type="coiled-coil region" evidence="3">
    <location>
        <begin position="111"/>
        <end position="254"/>
    </location>
</feature>
<keyword evidence="2 3" id="KW-0175">Coiled coil</keyword>
<reference evidence="4 5" key="1">
    <citation type="journal article" date="2022" name="Syst. Appl. Microbiol.">
        <title>Rhodopirellula aestuarii sp. nov., a novel member of the genus Rhodopirellula isolated from brackish sediments collected in the Tagus River estuary, Portugal.</title>
        <authorList>
            <person name="Vitorino I.R."/>
            <person name="Klimek D."/>
            <person name="Calusinska M."/>
            <person name="Lobo-da-Cunha A."/>
            <person name="Vasconcelos V."/>
            <person name="Lage O.M."/>
        </authorList>
    </citation>
    <scope>NUCLEOTIDE SEQUENCE [LARGE SCALE GENOMIC DNA]</scope>
    <source>
        <strain evidence="4 5">ICT_H3.1</strain>
    </source>
</reference>
<dbReference type="Gene3D" id="2.40.30.170">
    <property type="match status" value="1"/>
</dbReference>
<gene>
    <name evidence="4" type="ORF">NB063_00755</name>
</gene>
<organism evidence="4 5">
    <name type="scientific">Aporhodopirellula aestuarii</name>
    <dbReference type="NCBI Taxonomy" id="2950107"/>
    <lineage>
        <taxon>Bacteria</taxon>
        <taxon>Pseudomonadati</taxon>
        <taxon>Planctomycetota</taxon>
        <taxon>Planctomycetia</taxon>
        <taxon>Pirellulales</taxon>
        <taxon>Pirellulaceae</taxon>
        <taxon>Aporhodopirellula</taxon>
    </lineage>
</organism>
<dbReference type="Gene3D" id="2.40.50.100">
    <property type="match status" value="1"/>
</dbReference>
<name>A0ABT0TX04_9BACT</name>
<dbReference type="PANTHER" id="PTHR32347">
    <property type="entry name" value="EFFLUX SYSTEM COMPONENT YKNX-RELATED"/>
    <property type="match status" value="1"/>
</dbReference>
<dbReference type="EMBL" id="JAMQBK010000002">
    <property type="protein sequence ID" value="MCM2369142.1"/>
    <property type="molecule type" value="Genomic_DNA"/>
</dbReference>